<dbReference type="InterPro" id="IPR001867">
    <property type="entry name" value="OmpR/PhoB-type_DNA-bd"/>
</dbReference>
<dbReference type="AlphaFoldDB" id="E6Q0G0"/>
<dbReference type="SMART" id="SM00862">
    <property type="entry name" value="Trans_reg_C"/>
    <property type="match status" value="1"/>
</dbReference>
<gene>
    <name evidence="4" type="primary">regX</name>
    <name evidence="4" type="ORF">CARN3_0222</name>
</gene>
<dbReference type="EMBL" id="CABN01000161">
    <property type="protein sequence ID" value="CBI00669.1"/>
    <property type="molecule type" value="Genomic_DNA"/>
</dbReference>
<proteinExistence type="predicted"/>
<organism evidence="4">
    <name type="scientific">mine drainage metagenome</name>
    <dbReference type="NCBI Taxonomy" id="410659"/>
    <lineage>
        <taxon>unclassified sequences</taxon>
        <taxon>metagenomes</taxon>
        <taxon>ecological metagenomes</taxon>
    </lineage>
</organism>
<dbReference type="Pfam" id="PF00072">
    <property type="entry name" value="Response_reg"/>
    <property type="match status" value="1"/>
</dbReference>
<dbReference type="GO" id="GO:0000156">
    <property type="term" value="F:phosphorelay response regulator activity"/>
    <property type="evidence" value="ECO:0007669"/>
    <property type="project" value="TreeGrafter"/>
</dbReference>
<dbReference type="GO" id="GO:0000976">
    <property type="term" value="F:transcription cis-regulatory region binding"/>
    <property type="evidence" value="ECO:0007669"/>
    <property type="project" value="TreeGrafter"/>
</dbReference>
<feature type="domain" description="Response regulatory" evidence="2">
    <location>
        <begin position="11"/>
        <end position="125"/>
    </location>
</feature>
<accession>E6Q0G0</accession>
<dbReference type="GO" id="GO:0032993">
    <property type="term" value="C:protein-DNA complex"/>
    <property type="evidence" value="ECO:0007669"/>
    <property type="project" value="TreeGrafter"/>
</dbReference>
<dbReference type="Gene3D" id="3.40.50.2300">
    <property type="match status" value="1"/>
</dbReference>
<dbReference type="CDD" id="cd17574">
    <property type="entry name" value="REC_OmpR"/>
    <property type="match status" value="1"/>
</dbReference>
<dbReference type="Pfam" id="PF00486">
    <property type="entry name" value="Trans_reg_C"/>
    <property type="match status" value="1"/>
</dbReference>
<dbReference type="Gene3D" id="1.10.10.10">
    <property type="entry name" value="Winged helix-like DNA-binding domain superfamily/Winged helix DNA-binding domain"/>
    <property type="match status" value="1"/>
</dbReference>
<evidence type="ECO:0000259" key="3">
    <source>
        <dbReference type="PROSITE" id="PS51755"/>
    </source>
</evidence>
<keyword evidence="1" id="KW-0238">DNA-binding</keyword>
<evidence type="ECO:0000256" key="1">
    <source>
        <dbReference type="ARBA" id="ARBA00023125"/>
    </source>
</evidence>
<dbReference type="GO" id="GO:0005829">
    <property type="term" value="C:cytosol"/>
    <property type="evidence" value="ECO:0007669"/>
    <property type="project" value="TreeGrafter"/>
</dbReference>
<evidence type="ECO:0000313" key="4">
    <source>
        <dbReference type="EMBL" id="CBI00669.1"/>
    </source>
</evidence>
<dbReference type="PANTHER" id="PTHR48111">
    <property type="entry name" value="REGULATOR OF RPOS"/>
    <property type="match status" value="1"/>
</dbReference>
<dbReference type="GO" id="GO:0006355">
    <property type="term" value="P:regulation of DNA-templated transcription"/>
    <property type="evidence" value="ECO:0007669"/>
    <property type="project" value="InterPro"/>
</dbReference>
<name>E6Q0G0_9ZZZZ</name>
<dbReference type="SMART" id="SM00448">
    <property type="entry name" value="REC"/>
    <property type="match status" value="1"/>
</dbReference>
<dbReference type="InterPro" id="IPR011006">
    <property type="entry name" value="CheY-like_superfamily"/>
</dbReference>
<protein>
    <submittedName>
        <fullName evidence="4">Sensory transduction protein regX3</fullName>
    </submittedName>
</protein>
<dbReference type="PANTHER" id="PTHR48111:SF50">
    <property type="entry name" value="KDP OPERON TRANSCRIPTIONAL REGULATORY PROTEIN KDPE"/>
    <property type="match status" value="1"/>
</dbReference>
<dbReference type="PROSITE" id="PS51755">
    <property type="entry name" value="OMPR_PHOB"/>
    <property type="match status" value="1"/>
</dbReference>
<dbReference type="SUPFAM" id="SSF52172">
    <property type="entry name" value="CheY-like"/>
    <property type="match status" value="1"/>
</dbReference>
<dbReference type="InterPro" id="IPR016032">
    <property type="entry name" value="Sig_transdc_resp-reg_C-effctor"/>
</dbReference>
<dbReference type="CDD" id="cd00383">
    <property type="entry name" value="trans_reg_C"/>
    <property type="match status" value="1"/>
</dbReference>
<reference evidence="4" key="1">
    <citation type="submission" date="2009-10" db="EMBL/GenBank/DDBJ databases">
        <title>Diversity of trophic interactions inside an arsenic-rich microbial ecosystem.</title>
        <authorList>
            <person name="Bertin P.N."/>
            <person name="Heinrich-Salmeron A."/>
            <person name="Pelletier E."/>
            <person name="Goulhen-Chollet F."/>
            <person name="Arsene-Ploetze F."/>
            <person name="Gallien S."/>
            <person name="Calteau A."/>
            <person name="Vallenet D."/>
            <person name="Casiot C."/>
            <person name="Chane-Woon-Ming B."/>
            <person name="Giloteaux L."/>
            <person name="Barakat M."/>
            <person name="Bonnefoy V."/>
            <person name="Bruneel O."/>
            <person name="Chandler M."/>
            <person name="Cleiss J."/>
            <person name="Duran R."/>
            <person name="Elbaz-Poulichet F."/>
            <person name="Fonknechten N."/>
            <person name="Lauga B."/>
            <person name="Mornico D."/>
            <person name="Ortet P."/>
            <person name="Schaeffer C."/>
            <person name="Siguier P."/>
            <person name="Alexander Thil Smith A."/>
            <person name="Van Dorsselaer A."/>
            <person name="Weissenbach J."/>
            <person name="Medigue C."/>
            <person name="Le Paslier D."/>
        </authorList>
    </citation>
    <scope>NUCLEOTIDE SEQUENCE</scope>
</reference>
<sequence length="258" mass="28822">MSAVFSIPAIRILLVDDEPSIRRALRTPLNELGFSTTEAARGEDALQLVQTQTFDVALLDINMPGIGGMKTLVRLRAIAPRLPILMLSVVDEEEEKVKALEWGADDYITKPFSIRECVARIRSAVRRAQTPERSKDTPLLIGEIQVLPVRRIVNKSGQPIHLTRKEYDILYYLMTHAGRAVTYGKLLSSVWGAEYRQEVDYLRTFVCQLRKKIEDDPSNPKYLLTDAYVGYRFAEYPLSGAGPGEDMSSSGSASPADC</sequence>
<dbReference type="InterPro" id="IPR001789">
    <property type="entry name" value="Sig_transdc_resp-reg_receiver"/>
</dbReference>
<dbReference type="InterPro" id="IPR039420">
    <property type="entry name" value="WalR-like"/>
</dbReference>
<dbReference type="InterPro" id="IPR036388">
    <property type="entry name" value="WH-like_DNA-bd_sf"/>
</dbReference>
<dbReference type="PROSITE" id="PS50110">
    <property type="entry name" value="RESPONSE_REGULATORY"/>
    <property type="match status" value="1"/>
</dbReference>
<dbReference type="SUPFAM" id="SSF46894">
    <property type="entry name" value="C-terminal effector domain of the bipartite response regulators"/>
    <property type="match status" value="1"/>
</dbReference>
<feature type="domain" description="OmpR/PhoB-type" evidence="3">
    <location>
        <begin position="136"/>
        <end position="235"/>
    </location>
</feature>
<dbReference type="Gene3D" id="6.10.250.690">
    <property type="match status" value="1"/>
</dbReference>
<evidence type="ECO:0000259" key="2">
    <source>
        <dbReference type="PROSITE" id="PS50110"/>
    </source>
</evidence>
<comment type="caution">
    <text evidence="4">The sequence shown here is derived from an EMBL/GenBank/DDBJ whole genome shotgun (WGS) entry which is preliminary data.</text>
</comment>